<keyword evidence="1" id="KW-0812">Transmembrane</keyword>
<keyword evidence="3" id="KW-1185">Reference proteome</keyword>
<keyword evidence="1" id="KW-1133">Transmembrane helix</keyword>
<accession>A0AA35VCR6</accession>
<feature type="transmembrane region" description="Helical" evidence="1">
    <location>
        <begin position="95"/>
        <end position="116"/>
    </location>
</feature>
<name>A0AA35VCR6_LACSI</name>
<evidence type="ECO:0000313" key="3">
    <source>
        <dbReference type="Proteomes" id="UP001177003"/>
    </source>
</evidence>
<organism evidence="2 3">
    <name type="scientific">Lactuca saligna</name>
    <name type="common">Willowleaf lettuce</name>
    <dbReference type="NCBI Taxonomy" id="75948"/>
    <lineage>
        <taxon>Eukaryota</taxon>
        <taxon>Viridiplantae</taxon>
        <taxon>Streptophyta</taxon>
        <taxon>Embryophyta</taxon>
        <taxon>Tracheophyta</taxon>
        <taxon>Spermatophyta</taxon>
        <taxon>Magnoliopsida</taxon>
        <taxon>eudicotyledons</taxon>
        <taxon>Gunneridae</taxon>
        <taxon>Pentapetalae</taxon>
        <taxon>asterids</taxon>
        <taxon>campanulids</taxon>
        <taxon>Asterales</taxon>
        <taxon>Asteraceae</taxon>
        <taxon>Cichorioideae</taxon>
        <taxon>Cichorieae</taxon>
        <taxon>Lactucinae</taxon>
        <taxon>Lactuca</taxon>
    </lineage>
</organism>
<keyword evidence="1" id="KW-0472">Membrane</keyword>
<reference evidence="2" key="1">
    <citation type="submission" date="2023-04" db="EMBL/GenBank/DDBJ databases">
        <authorList>
            <person name="Vijverberg K."/>
            <person name="Xiong W."/>
            <person name="Schranz E."/>
        </authorList>
    </citation>
    <scope>NUCLEOTIDE SEQUENCE</scope>
</reference>
<feature type="transmembrane region" description="Helical" evidence="1">
    <location>
        <begin position="122"/>
        <end position="149"/>
    </location>
</feature>
<feature type="transmembrane region" description="Helical" evidence="1">
    <location>
        <begin position="57"/>
        <end position="75"/>
    </location>
</feature>
<dbReference type="Proteomes" id="UP001177003">
    <property type="component" value="Chromosome 0"/>
</dbReference>
<evidence type="ECO:0000256" key="1">
    <source>
        <dbReference type="SAM" id="Phobius"/>
    </source>
</evidence>
<sequence>MPLDEESVELEPATRANEGTFNYAAYLKKCIGHMFNLLELLGCHWINYYSPIFGEEAIILPPPLTFIITGLYAFAEIKSQGADFPFQTHPLSTEVAIASLLLYGLASAADHFISVVTPLGPASVYAIVARLGRLSCLCILMISLASFFCL</sequence>
<dbReference type="AlphaFoldDB" id="A0AA35VCR6"/>
<gene>
    <name evidence="2" type="ORF">LSALG_LOCUS1184</name>
</gene>
<dbReference type="EMBL" id="OX465086">
    <property type="protein sequence ID" value="CAI9260347.1"/>
    <property type="molecule type" value="Genomic_DNA"/>
</dbReference>
<protein>
    <submittedName>
        <fullName evidence="2">Uncharacterized protein</fullName>
    </submittedName>
</protein>
<evidence type="ECO:0000313" key="2">
    <source>
        <dbReference type="EMBL" id="CAI9260347.1"/>
    </source>
</evidence>
<proteinExistence type="predicted"/>